<dbReference type="GO" id="GO:0110154">
    <property type="term" value="P:RNA decapping"/>
    <property type="evidence" value="ECO:0007669"/>
    <property type="project" value="TreeGrafter"/>
</dbReference>
<organism evidence="2 3">
    <name type="scientific">Lacticaseibacillus paracasei NRIC 0644</name>
    <dbReference type="NCBI Taxonomy" id="1435038"/>
    <lineage>
        <taxon>Bacteria</taxon>
        <taxon>Bacillati</taxon>
        <taxon>Bacillota</taxon>
        <taxon>Bacilli</taxon>
        <taxon>Lactobacillales</taxon>
        <taxon>Lactobacillaceae</taxon>
        <taxon>Lacticaseibacillus</taxon>
    </lineage>
</organism>
<dbReference type="AlphaFoldDB" id="A0A0C9PQE1"/>
<name>A0A0C9PQE1_LACPA</name>
<dbReference type="GO" id="GO:0008803">
    <property type="term" value="F:bis(5'-nucleosyl)-tetraphosphatase (symmetrical) activity"/>
    <property type="evidence" value="ECO:0007669"/>
    <property type="project" value="TreeGrafter"/>
</dbReference>
<evidence type="ECO:0000259" key="1">
    <source>
        <dbReference type="Pfam" id="PF00149"/>
    </source>
</evidence>
<sequence>MTMIVVSDIHGHLETMDRVRAMQAKYPHTLTVYLGDYIDGYPYGGRVLTQIHEQVQASQAIAIRGNHDQMLLDYLADKDNPWFINGGKATLRQMVQDYAPAKARKSNLQQAVLTYMSPLIQFIAEMPTAVEFDKLLLIHAGLDLSLEDPLKETTPFNRMWVREPYIYNMDETKNREHPIFAHNPIAKTIVTGHTPTALIYGDYENNVKPSLPPTSFSDGYPKCPVKVIQYPDESPRYFIDGGNHMTYKENYGNICVFDETKGVMIDSDQGINAN</sequence>
<dbReference type="EMBL" id="BAYM01000099">
    <property type="protein sequence ID" value="GAN37196.1"/>
    <property type="molecule type" value="Genomic_DNA"/>
</dbReference>
<evidence type="ECO:0000313" key="3">
    <source>
        <dbReference type="Proteomes" id="UP000032552"/>
    </source>
</evidence>
<accession>A0A0C9PQE1</accession>
<dbReference type="SUPFAM" id="SSF56300">
    <property type="entry name" value="Metallo-dependent phosphatases"/>
    <property type="match status" value="1"/>
</dbReference>
<dbReference type="Gene3D" id="3.60.21.10">
    <property type="match status" value="1"/>
</dbReference>
<dbReference type="CDD" id="cd00144">
    <property type="entry name" value="MPP_PPP_family"/>
    <property type="match status" value="1"/>
</dbReference>
<dbReference type="PANTHER" id="PTHR42850">
    <property type="entry name" value="METALLOPHOSPHOESTERASE"/>
    <property type="match status" value="1"/>
</dbReference>
<dbReference type="RefSeq" id="WP_012490832.1">
    <property type="nucleotide sequence ID" value="NZ_BAYM01000099.1"/>
</dbReference>
<dbReference type="GO" id="GO:0016791">
    <property type="term" value="F:phosphatase activity"/>
    <property type="evidence" value="ECO:0007669"/>
    <property type="project" value="TreeGrafter"/>
</dbReference>
<dbReference type="PANTHER" id="PTHR42850:SF4">
    <property type="entry name" value="ZINC-DEPENDENT ENDOPOLYPHOSPHATASE"/>
    <property type="match status" value="1"/>
</dbReference>
<feature type="domain" description="Calcineurin-like phosphoesterase" evidence="1">
    <location>
        <begin position="1"/>
        <end position="195"/>
    </location>
</feature>
<dbReference type="Proteomes" id="UP000032552">
    <property type="component" value="Unassembled WGS sequence"/>
</dbReference>
<evidence type="ECO:0000313" key="2">
    <source>
        <dbReference type="EMBL" id="GAN37196.1"/>
    </source>
</evidence>
<comment type="caution">
    <text evidence="2">The sequence shown here is derived from an EMBL/GenBank/DDBJ whole genome shotgun (WGS) entry which is preliminary data.</text>
</comment>
<dbReference type="Pfam" id="PF00149">
    <property type="entry name" value="Metallophos"/>
    <property type="match status" value="1"/>
</dbReference>
<dbReference type="GO" id="GO:0005737">
    <property type="term" value="C:cytoplasm"/>
    <property type="evidence" value="ECO:0007669"/>
    <property type="project" value="TreeGrafter"/>
</dbReference>
<protein>
    <submittedName>
        <fullName evidence="2">Serine/threonine protein phosphatase</fullName>
    </submittedName>
</protein>
<dbReference type="InterPro" id="IPR050126">
    <property type="entry name" value="Ap4A_hydrolase"/>
</dbReference>
<dbReference type="InterPro" id="IPR004843">
    <property type="entry name" value="Calcineurin-like_PHP"/>
</dbReference>
<reference evidence="3" key="1">
    <citation type="submission" date="2014-05" db="EMBL/GenBank/DDBJ databases">
        <title>Whole genome sequencing of Lactobacillus casei NRIC0644.</title>
        <authorList>
            <person name="Atarashi H."/>
            <person name="Yoshida Y."/>
            <person name="Fujimura S."/>
            <person name="Tanaka N."/>
            <person name="Shiwa Y."/>
            <person name="Yoshikawa H."/>
            <person name="Okada S."/>
            <person name="Nakagawa J."/>
        </authorList>
    </citation>
    <scope>NUCLEOTIDE SEQUENCE [LARGE SCALE GENOMIC DNA]</scope>
    <source>
        <strain evidence="3">NRIC0644</strain>
    </source>
</reference>
<dbReference type="InterPro" id="IPR029052">
    <property type="entry name" value="Metallo-depent_PP-like"/>
</dbReference>
<proteinExistence type="predicted"/>
<gene>
    <name evidence="2" type="ORF">LC0644_1785</name>
</gene>